<dbReference type="Proteomes" id="UP000037393">
    <property type="component" value="Unassembled WGS sequence"/>
</dbReference>
<organism evidence="1 2">
    <name type="scientific">Trabulsiella odontotermitis</name>
    <dbReference type="NCBI Taxonomy" id="379893"/>
    <lineage>
        <taxon>Bacteria</taxon>
        <taxon>Pseudomonadati</taxon>
        <taxon>Pseudomonadota</taxon>
        <taxon>Gammaproteobacteria</taxon>
        <taxon>Enterobacterales</taxon>
        <taxon>Enterobacteriaceae</taxon>
        <taxon>Trabulsiella</taxon>
    </lineage>
</organism>
<sequence>MKLEAFVRNLALDGLLVLSISDGEVVDFLVTAAAARTVIHRDKGGLSACILEGDDSIIKNGSMADIIQMLKTVK</sequence>
<gene>
    <name evidence="1" type="ORF">GM31_18240</name>
</gene>
<keyword evidence="2" id="KW-1185">Reference proteome</keyword>
<dbReference type="AlphaFoldDB" id="A0A0L0GYI3"/>
<reference evidence="1 2" key="1">
    <citation type="journal article" date="2015" name="Appl. Environ. Microbiol.">
        <title>The Enterobacterium Trabulsiella odontotermitis Presents Novel Adaptations Related to Its Association with Fungus-Growing Termites.</title>
        <authorList>
            <person name="Sapountzis P."/>
            <person name="Gruntjes T."/>
            <person name="Otani S."/>
            <person name="Estevez J."/>
            <person name="da Costa R.R."/>
            <person name="Plunkett G.3rd."/>
            <person name="Perna N.T."/>
            <person name="Poulsen M."/>
        </authorList>
    </citation>
    <scope>NUCLEOTIDE SEQUENCE [LARGE SCALE GENOMIC DNA]</scope>
    <source>
        <strain evidence="1 2">12</strain>
    </source>
</reference>
<protein>
    <submittedName>
        <fullName evidence="1">Uncharacterized protein</fullName>
    </submittedName>
</protein>
<proteinExistence type="predicted"/>
<dbReference type="EMBL" id="JNGI01000043">
    <property type="protein sequence ID" value="KNC93761.1"/>
    <property type="molecule type" value="Genomic_DNA"/>
</dbReference>
<accession>A0A0L0GYI3</accession>
<dbReference type="PATRIC" id="fig|379893.4.peg.3699"/>
<comment type="caution">
    <text evidence="1">The sequence shown here is derived from an EMBL/GenBank/DDBJ whole genome shotgun (WGS) entry which is preliminary data.</text>
</comment>
<dbReference type="RefSeq" id="WP_049856888.1">
    <property type="nucleotide sequence ID" value="NZ_JNGI01000043.1"/>
</dbReference>
<evidence type="ECO:0000313" key="2">
    <source>
        <dbReference type="Proteomes" id="UP000037393"/>
    </source>
</evidence>
<dbReference type="OrthoDB" id="6627094at2"/>
<evidence type="ECO:0000313" key="1">
    <source>
        <dbReference type="EMBL" id="KNC93761.1"/>
    </source>
</evidence>
<name>A0A0L0GYI3_9ENTR</name>